<evidence type="ECO:0000313" key="2">
    <source>
        <dbReference type="Proteomes" id="UP000005178"/>
    </source>
</evidence>
<reference evidence="1" key="1">
    <citation type="submission" date="2008-01" db="EMBL/GenBank/DDBJ databases">
        <authorList>
            <person name="Fulton L."/>
            <person name="Clifton S."/>
            <person name="Fulton B."/>
            <person name="Xu J."/>
            <person name="Minx P."/>
            <person name="Pepin K.H."/>
            <person name="Johnson M."/>
            <person name="Thiruvilangam P."/>
            <person name="Bhonagiri V."/>
            <person name="Nash W.E."/>
            <person name="Mardis E.R."/>
            <person name="Wilson R.K."/>
        </authorList>
    </citation>
    <scope>NUCLEOTIDE SEQUENCE [LARGE SCALE GENOMIC DNA]</scope>
    <source>
        <strain evidence="1">DSM 17244</strain>
    </source>
</reference>
<name>B1C7T0_9FIRM</name>
<accession>B1C7T0</accession>
<protein>
    <submittedName>
        <fullName evidence="1">Uncharacterized protein</fullName>
    </submittedName>
</protein>
<dbReference type="HOGENOM" id="CLU_3228867_0_0_9"/>
<proteinExistence type="predicted"/>
<dbReference type="EMBL" id="ABIL02000005">
    <property type="protein sequence ID" value="EDS73067.1"/>
    <property type="molecule type" value="Genomic_DNA"/>
</dbReference>
<dbReference type="Proteomes" id="UP000005178">
    <property type="component" value="Unassembled WGS sequence"/>
</dbReference>
<sequence>MTKLKILNAIYIFKNIYGLLSNKDSLNVKNKPVGAYLNRIIYF</sequence>
<reference evidence="1" key="2">
    <citation type="submission" date="2013-08" db="EMBL/GenBank/DDBJ databases">
        <title>Draft genome sequence of Anaerofustis stercorihominis (DSM 17244).</title>
        <authorList>
            <person name="Sudarsanam P."/>
            <person name="Ley R."/>
            <person name="Guruge J."/>
            <person name="Turnbaugh P.J."/>
            <person name="Mahowald M."/>
            <person name="Liep D."/>
            <person name="Gordon J."/>
        </authorList>
    </citation>
    <scope>NUCLEOTIDE SEQUENCE</scope>
    <source>
        <strain evidence="1">DSM 17244</strain>
    </source>
</reference>
<keyword evidence="2" id="KW-1185">Reference proteome</keyword>
<dbReference type="STRING" id="445971.ANASTE_00784"/>
<evidence type="ECO:0000313" key="1">
    <source>
        <dbReference type="EMBL" id="EDS73067.1"/>
    </source>
</evidence>
<comment type="caution">
    <text evidence="1">The sequence shown here is derived from an EMBL/GenBank/DDBJ whole genome shotgun (WGS) entry which is preliminary data.</text>
</comment>
<organism evidence="1 2">
    <name type="scientific">Anaerofustis stercorihominis DSM 17244</name>
    <dbReference type="NCBI Taxonomy" id="445971"/>
    <lineage>
        <taxon>Bacteria</taxon>
        <taxon>Bacillati</taxon>
        <taxon>Bacillota</taxon>
        <taxon>Clostridia</taxon>
        <taxon>Eubacteriales</taxon>
        <taxon>Eubacteriaceae</taxon>
        <taxon>Anaerofustis</taxon>
    </lineage>
</organism>
<dbReference type="AlphaFoldDB" id="B1C7T0"/>
<gene>
    <name evidence="1" type="ORF">ANASTE_00784</name>
</gene>